<keyword evidence="5" id="KW-1185">Reference proteome</keyword>
<organism evidence="4 5">
    <name type="scientific">Mesorhizobium salmacidum</name>
    <dbReference type="NCBI Taxonomy" id="3015171"/>
    <lineage>
        <taxon>Bacteria</taxon>
        <taxon>Pseudomonadati</taxon>
        <taxon>Pseudomonadota</taxon>
        <taxon>Alphaproteobacteria</taxon>
        <taxon>Hyphomicrobiales</taxon>
        <taxon>Phyllobacteriaceae</taxon>
        <taxon>Mesorhizobium</taxon>
    </lineage>
</organism>
<evidence type="ECO:0000256" key="1">
    <source>
        <dbReference type="ARBA" id="ARBA00007572"/>
    </source>
</evidence>
<dbReference type="Gene3D" id="3.30.1490.70">
    <property type="match status" value="1"/>
</dbReference>
<evidence type="ECO:0000259" key="3">
    <source>
        <dbReference type="PROSITE" id="PS50160"/>
    </source>
</evidence>
<sequence>MCLKFIQPLMPTLVEKPPEGDHWIHEVKFDGYRSQIIKDKGGVRIFTRRGLDWTAKYRDLAKAAAGLDVESAIIDGEIIVLNDAGLSDFGALRKAITSRQHDLYFVAFDLLHVNDHDLRDMPLEDRREILSEMIPEGQRIQFSQALPGEASAIFHLIDQAGMEGMVSKRRDSKYRSGPSTNWLKAKCYTVEEYELLGVEREPGKPAFALMADRKTGRYVGSAFINSSRAIRERLWDRVQEHAGPTPKGMKRPATQWVKPGIIGRVKHLRGEEDLRHASLQDFREE</sequence>
<evidence type="ECO:0000256" key="2">
    <source>
        <dbReference type="ARBA" id="ARBA00022598"/>
    </source>
</evidence>
<accession>A0ABU8KXX9</accession>
<dbReference type="EMBL" id="JAPYKS010000010">
    <property type="protein sequence ID" value="MEI9410280.1"/>
    <property type="molecule type" value="Genomic_DNA"/>
</dbReference>
<dbReference type="InterPro" id="IPR012310">
    <property type="entry name" value="DNA_ligase_ATP-dep_cent"/>
</dbReference>
<evidence type="ECO:0000313" key="4">
    <source>
        <dbReference type="EMBL" id="MEI9410280.1"/>
    </source>
</evidence>
<dbReference type="Pfam" id="PF01068">
    <property type="entry name" value="DNA_ligase_A_M"/>
    <property type="match status" value="1"/>
</dbReference>
<dbReference type="PROSITE" id="PS50160">
    <property type="entry name" value="DNA_LIGASE_A3"/>
    <property type="match status" value="1"/>
</dbReference>
<protein>
    <submittedName>
        <fullName evidence="4">ATP-dependent DNA ligase</fullName>
    </submittedName>
</protein>
<feature type="domain" description="ATP-dependent DNA ligase family profile" evidence="3">
    <location>
        <begin position="96"/>
        <end position="186"/>
    </location>
</feature>
<gene>
    <name evidence="4" type="ORF">O7A60_16060</name>
</gene>
<dbReference type="SUPFAM" id="SSF56091">
    <property type="entry name" value="DNA ligase/mRNA capping enzyme, catalytic domain"/>
    <property type="match status" value="1"/>
</dbReference>
<evidence type="ECO:0000313" key="5">
    <source>
        <dbReference type="Proteomes" id="UP001387293"/>
    </source>
</evidence>
<keyword evidence="2 4" id="KW-0436">Ligase</keyword>
<dbReference type="RefSeq" id="WP_337107124.1">
    <property type="nucleotide sequence ID" value="NZ_JAPYKS010000010.1"/>
</dbReference>
<comment type="caution">
    <text evidence="4">The sequence shown here is derived from an EMBL/GenBank/DDBJ whole genome shotgun (WGS) entry which is preliminary data.</text>
</comment>
<dbReference type="GO" id="GO:0016874">
    <property type="term" value="F:ligase activity"/>
    <property type="evidence" value="ECO:0007669"/>
    <property type="project" value="UniProtKB-KW"/>
</dbReference>
<dbReference type="CDD" id="cd07906">
    <property type="entry name" value="Adenylation_DNA_ligase_LigD_LigC"/>
    <property type="match status" value="1"/>
</dbReference>
<name>A0ABU8KXX9_9HYPH</name>
<reference evidence="4 5" key="1">
    <citation type="submission" date="2022-12" db="EMBL/GenBank/DDBJ databases">
        <authorList>
            <person name="Muema E."/>
        </authorList>
    </citation>
    <scope>NUCLEOTIDE SEQUENCE [LARGE SCALE GENOMIC DNA]</scope>
    <source>
        <strain evidence="5">1326</strain>
    </source>
</reference>
<comment type="similarity">
    <text evidence="1">Belongs to the ATP-dependent DNA ligase family.</text>
</comment>
<dbReference type="Proteomes" id="UP001387293">
    <property type="component" value="Unassembled WGS sequence"/>
</dbReference>
<dbReference type="PANTHER" id="PTHR45674:SF4">
    <property type="entry name" value="DNA LIGASE 1"/>
    <property type="match status" value="1"/>
</dbReference>
<dbReference type="Gene3D" id="3.30.470.30">
    <property type="entry name" value="DNA ligase/mRNA capping enzyme"/>
    <property type="match status" value="1"/>
</dbReference>
<dbReference type="PANTHER" id="PTHR45674">
    <property type="entry name" value="DNA LIGASE 1/3 FAMILY MEMBER"/>
    <property type="match status" value="1"/>
</dbReference>
<proteinExistence type="inferred from homology"/>
<dbReference type="InterPro" id="IPR050191">
    <property type="entry name" value="ATP-dep_DNA_ligase"/>
</dbReference>